<dbReference type="GO" id="GO:0005739">
    <property type="term" value="C:mitochondrion"/>
    <property type="evidence" value="ECO:0007669"/>
    <property type="project" value="UniProtKB-ARBA"/>
</dbReference>
<evidence type="ECO:0000256" key="1">
    <source>
        <dbReference type="ARBA" id="ARBA00008306"/>
    </source>
</evidence>
<sequence length="379" mass="44524">MFVFRKVIDTNLLGNAIKNNHFVNIFRDLTGRPVLRTNLNFKNVMKCNFSKSMIFTNYQPIPIPAFDVHETISPMQRKRVMRKKKAMEDQGMKSGIYNVVALGTAEEYNLEKLADGLKQQDLYEAKSVKNEADVLHAIAKYKVGEEPREIFFFREGSVVLWNIDDLESSSILELLRQYEAHSYSERLVQAEKEIMNYHYHSLEKETSCLDKEGIFILSPDVKDITRVKYTFSNAMMLSVKLGIWEDSLEKYIEEIEFVTEDLKRGAKIRMSREAVLQKHGELFALRHYLNLSSDVLDTPDFYWDNEDLEHLYNQVCAYFSINKRTKVMNEKINHCVALIELLSSHLSDKHHVRLEWMVIILIMSEVMFEIIHYIDRYVH</sequence>
<dbReference type="OrthoDB" id="242766at2759"/>
<dbReference type="InterPro" id="IPR003734">
    <property type="entry name" value="DUF155"/>
</dbReference>
<dbReference type="PANTHER" id="PTHR16255">
    <property type="entry name" value="REQUIRED FOR MEIOTIC NUCLEAR DIVISION PROTEIN 1 HOMOLOG"/>
    <property type="match status" value="1"/>
</dbReference>
<comment type="similarity">
    <text evidence="1">Belongs to the RMD1/sif2 family.</text>
</comment>
<reference evidence="3" key="2">
    <citation type="submission" date="2022-10" db="EMBL/GenBank/DDBJ databases">
        <authorList>
            <consortium name="ENA_rothamsted_submissions"/>
            <consortium name="culmorum"/>
            <person name="King R."/>
        </authorList>
    </citation>
    <scope>NUCLEOTIDE SEQUENCE</scope>
</reference>
<evidence type="ECO:0000313" key="4">
    <source>
        <dbReference type="Proteomes" id="UP001153737"/>
    </source>
</evidence>
<evidence type="ECO:0000313" key="3">
    <source>
        <dbReference type="EMBL" id="CAH1118522.1"/>
    </source>
</evidence>
<accession>A0A9P0DIT5</accession>
<dbReference type="AlphaFoldDB" id="A0A9P0DIT5"/>
<dbReference type="GO" id="GO:0070131">
    <property type="term" value="P:positive regulation of mitochondrial translation"/>
    <property type="evidence" value="ECO:0007669"/>
    <property type="project" value="TreeGrafter"/>
</dbReference>
<protein>
    <recommendedName>
        <fullName evidence="2">DUF155 domain-containing protein</fullName>
    </recommendedName>
</protein>
<evidence type="ECO:0000259" key="2">
    <source>
        <dbReference type="Pfam" id="PF02582"/>
    </source>
</evidence>
<dbReference type="EMBL" id="OU896717">
    <property type="protein sequence ID" value="CAH1118522.1"/>
    <property type="molecule type" value="Genomic_DNA"/>
</dbReference>
<organism evidence="3 4">
    <name type="scientific">Phaedon cochleariae</name>
    <name type="common">Mustard beetle</name>
    <dbReference type="NCBI Taxonomy" id="80249"/>
    <lineage>
        <taxon>Eukaryota</taxon>
        <taxon>Metazoa</taxon>
        <taxon>Ecdysozoa</taxon>
        <taxon>Arthropoda</taxon>
        <taxon>Hexapoda</taxon>
        <taxon>Insecta</taxon>
        <taxon>Pterygota</taxon>
        <taxon>Neoptera</taxon>
        <taxon>Endopterygota</taxon>
        <taxon>Coleoptera</taxon>
        <taxon>Polyphaga</taxon>
        <taxon>Cucujiformia</taxon>
        <taxon>Chrysomeloidea</taxon>
        <taxon>Chrysomelidae</taxon>
        <taxon>Chrysomelinae</taxon>
        <taxon>Chrysomelini</taxon>
        <taxon>Phaedon</taxon>
    </lineage>
</organism>
<dbReference type="Pfam" id="PF02582">
    <property type="entry name" value="DUF155"/>
    <property type="match status" value="1"/>
</dbReference>
<keyword evidence="4" id="KW-1185">Reference proteome</keyword>
<dbReference type="InterPro" id="IPR051624">
    <property type="entry name" value="RMD1/Sad1-interacting"/>
</dbReference>
<proteinExistence type="inferred from homology"/>
<reference evidence="3" key="1">
    <citation type="submission" date="2022-01" db="EMBL/GenBank/DDBJ databases">
        <authorList>
            <person name="King R."/>
        </authorList>
    </citation>
    <scope>NUCLEOTIDE SEQUENCE</scope>
</reference>
<dbReference type="Proteomes" id="UP001153737">
    <property type="component" value="Chromosome 11"/>
</dbReference>
<dbReference type="PANTHER" id="PTHR16255:SF1">
    <property type="entry name" value="REQUIRED FOR MEIOTIC NUCLEAR DIVISION PROTEIN 1 HOMOLOG"/>
    <property type="match status" value="1"/>
</dbReference>
<feature type="domain" description="DUF155" evidence="2">
    <location>
        <begin position="150"/>
        <end position="329"/>
    </location>
</feature>
<gene>
    <name evidence="3" type="ORF">PHAECO_LOCUS2697</name>
</gene>
<name>A0A9P0DIT5_PHACE</name>